<name>A0A7V8G008_9BURK</name>
<evidence type="ECO:0000256" key="1">
    <source>
        <dbReference type="SAM" id="Phobius"/>
    </source>
</evidence>
<evidence type="ECO:0000313" key="2">
    <source>
        <dbReference type="EMBL" id="KAF1048027.1"/>
    </source>
</evidence>
<dbReference type="Proteomes" id="UP000462435">
    <property type="component" value="Unassembled WGS sequence"/>
</dbReference>
<keyword evidence="1" id="KW-0812">Transmembrane</keyword>
<protein>
    <submittedName>
        <fullName evidence="2">Uncharacterized protein</fullName>
    </submittedName>
</protein>
<comment type="caution">
    <text evidence="2">The sequence shown here is derived from an EMBL/GenBank/DDBJ whole genome shotgun (WGS) entry which is preliminary data.</text>
</comment>
<reference evidence="3" key="1">
    <citation type="journal article" date="2020" name="MBio">
        <title>Horizontal gene transfer to a defensive symbiont with a reduced genome amongst a multipartite beetle microbiome.</title>
        <authorList>
            <person name="Waterworth S.C."/>
            <person name="Florez L.V."/>
            <person name="Rees E.R."/>
            <person name="Hertweck C."/>
            <person name="Kaltenpoth M."/>
            <person name="Kwan J.C."/>
        </authorList>
    </citation>
    <scope>NUCLEOTIDE SEQUENCE [LARGE SCALE GENOMIC DNA]</scope>
</reference>
<gene>
    <name evidence="2" type="ORF">GAK35_00447</name>
</gene>
<dbReference type="EMBL" id="WNDX01000007">
    <property type="protein sequence ID" value="KAF1048027.1"/>
    <property type="molecule type" value="Genomic_DNA"/>
</dbReference>
<sequence length="51" mass="5633">MNDPHLYQELGSLALEPMQPTDSKLIAAIFFVGLALLGALFFVQRWMPLAG</sequence>
<feature type="transmembrane region" description="Helical" evidence="1">
    <location>
        <begin position="25"/>
        <end position="43"/>
    </location>
</feature>
<keyword evidence="1" id="KW-0472">Membrane</keyword>
<organism evidence="2 3">
    <name type="scientific">Herbaspirillum frisingense</name>
    <dbReference type="NCBI Taxonomy" id="92645"/>
    <lineage>
        <taxon>Bacteria</taxon>
        <taxon>Pseudomonadati</taxon>
        <taxon>Pseudomonadota</taxon>
        <taxon>Betaproteobacteria</taxon>
        <taxon>Burkholderiales</taxon>
        <taxon>Oxalobacteraceae</taxon>
        <taxon>Herbaspirillum</taxon>
    </lineage>
</organism>
<dbReference type="AlphaFoldDB" id="A0A7V8G008"/>
<accession>A0A7V8G008</accession>
<evidence type="ECO:0000313" key="3">
    <source>
        <dbReference type="Proteomes" id="UP000462435"/>
    </source>
</evidence>
<keyword evidence="1" id="KW-1133">Transmembrane helix</keyword>
<proteinExistence type="predicted"/>